<proteinExistence type="inferred from homology"/>
<keyword evidence="5 8" id="KW-1133">Transmembrane helix</keyword>
<dbReference type="CDD" id="cd16017">
    <property type="entry name" value="LptA"/>
    <property type="match status" value="1"/>
</dbReference>
<keyword evidence="4 8" id="KW-0812">Transmembrane</keyword>
<dbReference type="InterPro" id="IPR000917">
    <property type="entry name" value="Sulfatase_N"/>
</dbReference>
<feature type="transmembrane region" description="Helical" evidence="8">
    <location>
        <begin position="98"/>
        <end position="118"/>
    </location>
</feature>
<evidence type="ECO:0000256" key="5">
    <source>
        <dbReference type="ARBA" id="ARBA00022989"/>
    </source>
</evidence>
<dbReference type="InterPro" id="IPR017850">
    <property type="entry name" value="Alkaline_phosphatase_core_sf"/>
</dbReference>
<evidence type="ECO:0000256" key="7">
    <source>
        <dbReference type="ARBA" id="ARBA00038481"/>
    </source>
</evidence>
<comment type="similarity">
    <text evidence="7">Belongs to the phosphoethanolamine transferase family.</text>
</comment>
<protein>
    <submittedName>
        <fullName evidence="10">Integral membrane protein</fullName>
    </submittedName>
</protein>
<comment type="subcellular location">
    <subcellularLocation>
        <location evidence="1">Cell membrane</location>
        <topology evidence="1">Multi-pass membrane protein</topology>
    </subcellularLocation>
</comment>
<gene>
    <name evidence="10" type="ORF">MNB_SV-9-234</name>
</gene>
<evidence type="ECO:0000256" key="1">
    <source>
        <dbReference type="ARBA" id="ARBA00004651"/>
    </source>
</evidence>
<keyword evidence="2" id="KW-1003">Cell membrane</keyword>
<dbReference type="AlphaFoldDB" id="A0A1W1BDC8"/>
<dbReference type="EMBL" id="FPHG01000009">
    <property type="protein sequence ID" value="SFV51493.1"/>
    <property type="molecule type" value="Genomic_DNA"/>
</dbReference>
<feature type="transmembrane region" description="Helical" evidence="8">
    <location>
        <begin position="69"/>
        <end position="86"/>
    </location>
</feature>
<dbReference type="PANTHER" id="PTHR30443">
    <property type="entry name" value="INNER MEMBRANE PROTEIN"/>
    <property type="match status" value="1"/>
</dbReference>
<name>A0A1W1BDC8_9ZZZZ</name>
<dbReference type="GO" id="GO:0016776">
    <property type="term" value="F:phosphotransferase activity, phosphate group as acceptor"/>
    <property type="evidence" value="ECO:0007669"/>
    <property type="project" value="TreeGrafter"/>
</dbReference>
<dbReference type="PANTHER" id="PTHR30443:SF4">
    <property type="entry name" value="PHOSPHOETHANOLAMINE TRANSFERASE OPGE-RELATED"/>
    <property type="match status" value="1"/>
</dbReference>
<evidence type="ECO:0000256" key="6">
    <source>
        <dbReference type="ARBA" id="ARBA00023136"/>
    </source>
</evidence>
<evidence type="ECO:0000256" key="2">
    <source>
        <dbReference type="ARBA" id="ARBA00022475"/>
    </source>
</evidence>
<evidence type="ECO:0000256" key="4">
    <source>
        <dbReference type="ARBA" id="ARBA00022692"/>
    </source>
</evidence>
<reference evidence="10" key="1">
    <citation type="submission" date="2016-10" db="EMBL/GenBank/DDBJ databases">
        <authorList>
            <person name="de Groot N.N."/>
        </authorList>
    </citation>
    <scope>NUCLEOTIDE SEQUENCE</scope>
</reference>
<dbReference type="InterPro" id="IPR058130">
    <property type="entry name" value="PEA_transf_C"/>
</dbReference>
<dbReference type="SUPFAM" id="SSF53649">
    <property type="entry name" value="Alkaline phosphatase-like"/>
    <property type="match status" value="1"/>
</dbReference>
<feature type="transmembrane region" description="Helical" evidence="8">
    <location>
        <begin position="21"/>
        <end position="40"/>
    </location>
</feature>
<dbReference type="GO" id="GO:0009244">
    <property type="term" value="P:lipopolysaccharide core region biosynthetic process"/>
    <property type="evidence" value="ECO:0007669"/>
    <property type="project" value="TreeGrafter"/>
</dbReference>
<dbReference type="InterPro" id="IPR040423">
    <property type="entry name" value="PEA_transferase"/>
</dbReference>
<accession>A0A1W1BDC8</accession>
<sequence length="463" mass="54536">MLLLTSLLILLSKFSKTLFSIFIIYLNILNIIALNIFIHWGGIVADRLEVETHSPLYEKIEYLHSFVDYRDYFVIIYSLFIIYILYKYIRHFTHSYKIIAKISIVFSIILVSILQNYYPLSLLKEYIKYLNISDITQERTHYLSTLKNKHITDKSLKYDKIIIIQGESSNKHHLALYGYHLNTTPFLSKLFKENKLYKFNAIAPSNQTRYSVPMIFTKANVSNWEYLYIHSKSIVSNFKELGYDTYWLSNQGKVGQHNTYITNIASESNHSIFFNKGNYKNAKNDIVIVDYLKNIKENRDKEMFVFHLIGSHSSYRKRYPKDKVLNKEPKNQVEEYDNSIYFTDYVIKNIIKKFDKKGVKVLVVYLSDHSEVVNLKDNLYGHGFLPAYKAEYDIPFVVYSTVSNPRLDELYKANQKNIFNLENANSIIKYISYISDEPNISTSLDIFSVMPKYVTNYNKLKLD</sequence>
<keyword evidence="3" id="KW-0808">Transferase</keyword>
<organism evidence="10">
    <name type="scientific">hydrothermal vent metagenome</name>
    <dbReference type="NCBI Taxonomy" id="652676"/>
    <lineage>
        <taxon>unclassified sequences</taxon>
        <taxon>metagenomes</taxon>
        <taxon>ecological metagenomes</taxon>
    </lineage>
</organism>
<dbReference type="Gene3D" id="3.40.720.10">
    <property type="entry name" value="Alkaline Phosphatase, subunit A"/>
    <property type="match status" value="1"/>
</dbReference>
<keyword evidence="6 8" id="KW-0472">Membrane</keyword>
<evidence type="ECO:0000259" key="9">
    <source>
        <dbReference type="Pfam" id="PF00884"/>
    </source>
</evidence>
<evidence type="ECO:0000256" key="3">
    <source>
        <dbReference type="ARBA" id="ARBA00022679"/>
    </source>
</evidence>
<evidence type="ECO:0000256" key="8">
    <source>
        <dbReference type="SAM" id="Phobius"/>
    </source>
</evidence>
<dbReference type="Pfam" id="PF00884">
    <property type="entry name" value="Sulfatase"/>
    <property type="match status" value="1"/>
</dbReference>
<feature type="domain" description="Sulfatase N-terminal" evidence="9">
    <location>
        <begin position="161"/>
        <end position="412"/>
    </location>
</feature>
<dbReference type="GO" id="GO:0005886">
    <property type="term" value="C:plasma membrane"/>
    <property type="evidence" value="ECO:0007669"/>
    <property type="project" value="UniProtKB-SubCell"/>
</dbReference>
<evidence type="ECO:0000313" key="10">
    <source>
        <dbReference type="EMBL" id="SFV51493.1"/>
    </source>
</evidence>